<protein>
    <recommendedName>
        <fullName evidence="3 5">Regulatory protein RecX</fullName>
    </recommendedName>
</protein>
<evidence type="ECO:0000256" key="5">
    <source>
        <dbReference type="HAMAP-Rule" id="MF_01114"/>
    </source>
</evidence>
<accession>A0A9W6HQC8</accession>
<dbReference type="GO" id="GO:0006282">
    <property type="term" value="P:regulation of DNA repair"/>
    <property type="evidence" value="ECO:0007669"/>
    <property type="project" value="UniProtKB-UniRule"/>
</dbReference>
<dbReference type="AlphaFoldDB" id="A0A9W6HQC8"/>
<evidence type="ECO:0000256" key="3">
    <source>
        <dbReference type="ARBA" id="ARBA00018111"/>
    </source>
</evidence>
<dbReference type="InterPro" id="IPR053924">
    <property type="entry name" value="RecX_HTH_2nd"/>
</dbReference>
<dbReference type="PANTHER" id="PTHR33602:SF1">
    <property type="entry name" value="REGULATORY PROTEIN RECX FAMILY PROTEIN"/>
    <property type="match status" value="1"/>
</dbReference>
<dbReference type="EMBL" id="BSER01000014">
    <property type="protein sequence ID" value="GLJ96745.1"/>
    <property type="molecule type" value="Genomic_DNA"/>
</dbReference>
<evidence type="ECO:0000259" key="7">
    <source>
        <dbReference type="Pfam" id="PF02631"/>
    </source>
</evidence>
<dbReference type="Pfam" id="PF02631">
    <property type="entry name" value="RecX_HTH2"/>
    <property type="match status" value="1"/>
</dbReference>
<proteinExistence type="inferred from homology"/>
<comment type="subcellular location">
    <subcellularLocation>
        <location evidence="1 5">Cytoplasm</location>
    </subcellularLocation>
</comment>
<dbReference type="GO" id="GO:0005737">
    <property type="term" value="C:cytoplasm"/>
    <property type="evidence" value="ECO:0007669"/>
    <property type="project" value="UniProtKB-SubCell"/>
</dbReference>
<comment type="function">
    <text evidence="5">Modulates RecA activity.</text>
</comment>
<keyword evidence="4 5" id="KW-0963">Cytoplasm</keyword>
<gene>
    <name evidence="5" type="primary">recX</name>
    <name evidence="8" type="ORF">GCM10017591_28080</name>
</gene>
<dbReference type="InterPro" id="IPR003783">
    <property type="entry name" value="Regulatory_RecX"/>
</dbReference>
<dbReference type="Gene3D" id="1.10.10.10">
    <property type="entry name" value="Winged helix-like DNA-binding domain superfamily/Winged helix DNA-binding domain"/>
    <property type="match status" value="1"/>
</dbReference>
<keyword evidence="9" id="KW-1185">Reference proteome</keyword>
<dbReference type="Proteomes" id="UP001142291">
    <property type="component" value="Unassembled WGS sequence"/>
</dbReference>
<dbReference type="RefSeq" id="WP_204963139.1">
    <property type="nucleotide sequence ID" value="NZ_BAAAUR010000009.1"/>
</dbReference>
<reference evidence="8" key="2">
    <citation type="submission" date="2023-01" db="EMBL/GenBank/DDBJ databases">
        <authorList>
            <person name="Sun Q."/>
            <person name="Evtushenko L."/>
        </authorList>
    </citation>
    <scope>NUCLEOTIDE SEQUENCE</scope>
    <source>
        <strain evidence="8">VKM Ac-1940</strain>
    </source>
</reference>
<comment type="similarity">
    <text evidence="2 5">Belongs to the RecX family.</text>
</comment>
<comment type="caution">
    <text evidence="8">The sequence shown here is derived from an EMBL/GenBank/DDBJ whole genome shotgun (WGS) entry which is preliminary data.</text>
</comment>
<feature type="region of interest" description="Disordered" evidence="6">
    <location>
        <begin position="1"/>
        <end position="105"/>
    </location>
</feature>
<dbReference type="HAMAP" id="MF_01114">
    <property type="entry name" value="RecX"/>
    <property type="match status" value="1"/>
</dbReference>
<evidence type="ECO:0000313" key="9">
    <source>
        <dbReference type="Proteomes" id="UP001142291"/>
    </source>
</evidence>
<evidence type="ECO:0000256" key="1">
    <source>
        <dbReference type="ARBA" id="ARBA00004496"/>
    </source>
</evidence>
<feature type="compositionally biased region" description="Low complexity" evidence="6">
    <location>
        <begin position="27"/>
        <end position="47"/>
    </location>
</feature>
<dbReference type="InterPro" id="IPR036388">
    <property type="entry name" value="WH-like_DNA-bd_sf"/>
</dbReference>
<evidence type="ECO:0000313" key="8">
    <source>
        <dbReference type="EMBL" id="GLJ96745.1"/>
    </source>
</evidence>
<sequence>MDTASDGGERDALAPVIPLFGGDRRTPSATSSTRPRPSDRTSSSDTPNALRAGAGAGVSSPGNGAPRPSNPGAPNLGARSAWPSGAGPRADDTPDGSGTWHNTWTDDLVDDVGTVDEDAVARAEDAEAALLKRLRTRSLSEREASAFLRDRELEDDAAAHIVDRMRRHGYLDDAALAEQLVHSGVERKGQGRVMLIQSLGSRGIPREVIDAALAELPDDEAERALEFARQKARTMRDLDRDTALRRLSGQLARRGYGANALSAARLALDELSRPARRPPAGTVRFE</sequence>
<dbReference type="PANTHER" id="PTHR33602">
    <property type="entry name" value="REGULATORY PROTEIN RECX FAMILY PROTEIN"/>
    <property type="match status" value="1"/>
</dbReference>
<feature type="domain" description="RecX second three-helical" evidence="7">
    <location>
        <begin position="172"/>
        <end position="213"/>
    </location>
</feature>
<organism evidence="8 9">
    <name type="scientific">Microbacterium dextranolyticum</name>
    <dbReference type="NCBI Taxonomy" id="36806"/>
    <lineage>
        <taxon>Bacteria</taxon>
        <taxon>Bacillati</taxon>
        <taxon>Actinomycetota</taxon>
        <taxon>Actinomycetes</taxon>
        <taxon>Micrococcales</taxon>
        <taxon>Microbacteriaceae</taxon>
        <taxon>Microbacterium</taxon>
    </lineage>
</organism>
<evidence type="ECO:0000256" key="4">
    <source>
        <dbReference type="ARBA" id="ARBA00022490"/>
    </source>
</evidence>
<evidence type="ECO:0000256" key="2">
    <source>
        <dbReference type="ARBA" id="ARBA00009695"/>
    </source>
</evidence>
<evidence type="ECO:0000256" key="6">
    <source>
        <dbReference type="SAM" id="MobiDB-lite"/>
    </source>
</evidence>
<reference evidence="8" key="1">
    <citation type="journal article" date="2014" name="Int. J. Syst. Evol. Microbiol.">
        <title>Complete genome sequence of Corynebacterium casei LMG S-19264T (=DSM 44701T), isolated from a smear-ripened cheese.</title>
        <authorList>
            <consortium name="US DOE Joint Genome Institute (JGI-PGF)"/>
            <person name="Walter F."/>
            <person name="Albersmeier A."/>
            <person name="Kalinowski J."/>
            <person name="Ruckert C."/>
        </authorList>
    </citation>
    <scope>NUCLEOTIDE SEQUENCE</scope>
    <source>
        <strain evidence="8">VKM Ac-1940</strain>
    </source>
</reference>
<name>A0A9W6HQC8_9MICO</name>